<protein>
    <submittedName>
        <fullName evidence="1">Glutaredoxin-like domain</fullName>
    </submittedName>
</protein>
<accession>A0A1W2CPG2</accession>
<dbReference type="Proteomes" id="UP000192634">
    <property type="component" value="Unassembled WGS sequence"/>
</dbReference>
<dbReference type="InterPro" id="IPR008554">
    <property type="entry name" value="Glutaredoxin-like"/>
</dbReference>
<proteinExistence type="predicted"/>
<dbReference type="InterPro" id="IPR036249">
    <property type="entry name" value="Thioredoxin-like_sf"/>
</dbReference>
<dbReference type="RefSeq" id="WP_407656487.1">
    <property type="nucleotide sequence ID" value="NZ_CBDRLL010000002.1"/>
</dbReference>
<reference evidence="1 2" key="1">
    <citation type="submission" date="2017-04" db="EMBL/GenBank/DDBJ databases">
        <authorList>
            <person name="Afonso C.L."/>
            <person name="Miller P.J."/>
            <person name="Scott M.A."/>
            <person name="Spackman E."/>
            <person name="Goraichik I."/>
            <person name="Dimitrov K.M."/>
            <person name="Suarez D.L."/>
            <person name="Swayne D.E."/>
        </authorList>
    </citation>
    <scope>NUCLEOTIDE SEQUENCE [LARGE SCALE GENOMIC DNA]</scope>
    <source>
        <strain evidence="1 2">CGMCC 1.12511</strain>
    </source>
</reference>
<evidence type="ECO:0000313" key="2">
    <source>
        <dbReference type="Proteomes" id="UP000192634"/>
    </source>
</evidence>
<dbReference type="AlphaFoldDB" id="A0A1W2CPG2"/>
<gene>
    <name evidence="1" type="ORF">SAMN06296429_11225</name>
</gene>
<dbReference type="Pfam" id="PF05768">
    <property type="entry name" value="Glrx-like"/>
    <property type="match status" value="1"/>
</dbReference>
<organism evidence="1 2">
    <name type="scientific">Janibacter indicus</name>
    <dbReference type="NCBI Taxonomy" id="857417"/>
    <lineage>
        <taxon>Bacteria</taxon>
        <taxon>Bacillati</taxon>
        <taxon>Actinomycetota</taxon>
        <taxon>Actinomycetes</taxon>
        <taxon>Micrococcales</taxon>
        <taxon>Intrasporangiaceae</taxon>
        <taxon>Janibacter</taxon>
    </lineage>
</organism>
<dbReference type="SUPFAM" id="SSF52833">
    <property type="entry name" value="Thioredoxin-like"/>
    <property type="match status" value="1"/>
</dbReference>
<evidence type="ECO:0000313" key="1">
    <source>
        <dbReference type="EMBL" id="SMC87135.1"/>
    </source>
</evidence>
<dbReference type="EMBL" id="FWXN01000012">
    <property type="protein sequence ID" value="SMC87135.1"/>
    <property type="molecule type" value="Genomic_DNA"/>
</dbReference>
<sequence>MVALPDARVVMVGRQGCHLCDEARAIIARVVAETGDSFAEVDIDADPELARYTEEVPVTFVDGRQHDYWRVDEGRLRAALRA</sequence>
<name>A0A1W2CPG2_9MICO</name>
<dbReference type="Gene3D" id="3.40.30.10">
    <property type="entry name" value="Glutaredoxin"/>
    <property type="match status" value="1"/>
</dbReference>